<evidence type="ECO:0000313" key="1">
    <source>
        <dbReference type="EMBL" id="CAB4151859.1"/>
    </source>
</evidence>
<dbReference type="EMBL" id="LR796556">
    <property type="protein sequence ID" value="CAB4151859.1"/>
    <property type="molecule type" value="Genomic_DNA"/>
</dbReference>
<sequence>MADKFFKETKKHEKREEMQVIKLRNAVYDVKEALKKHEKEPMNKAHPKR</sequence>
<reference evidence="1" key="1">
    <citation type="submission" date="2020-04" db="EMBL/GenBank/DDBJ databases">
        <authorList>
            <person name="Chiriac C."/>
            <person name="Salcher M."/>
            <person name="Ghai R."/>
            <person name="Kavagutti S V."/>
        </authorList>
    </citation>
    <scope>NUCLEOTIDE SEQUENCE</scope>
</reference>
<gene>
    <name evidence="1" type="ORF">UFOVP599_38</name>
</gene>
<accession>A0A6J5N806</accession>
<name>A0A6J5N806_9CAUD</name>
<organism evidence="1">
    <name type="scientific">uncultured Caudovirales phage</name>
    <dbReference type="NCBI Taxonomy" id="2100421"/>
    <lineage>
        <taxon>Viruses</taxon>
        <taxon>Duplodnaviria</taxon>
        <taxon>Heunggongvirae</taxon>
        <taxon>Uroviricota</taxon>
        <taxon>Caudoviricetes</taxon>
        <taxon>Peduoviridae</taxon>
        <taxon>Maltschvirus</taxon>
        <taxon>Maltschvirus maltsch</taxon>
    </lineage>
</organism>
<protein>
    <submittedName>
        <fullName evidence="1">Uncharacterized protein</fullName>
    </submittedName>
</protein>
<proteinExistence type="predicted"/>